<dbReference type="Pfam" id="PF00535">
    <property type="entry name" value="Glycos_transf_2"/>
    <property type="match status" value="1"/>
</dbReference>
<keyword evidence="2" id="KW-0472">Membrane</keyword>
<dbReference type="Proteomes" id="UP000198859">
    <property type="component" value="Chromosome I"/>
</dbReference>
<dbReference type="InterPro" id="IPR029044">
    <property type="entry name" value="Nucleotide-diphossugar_trans"/>
</dbReference>
<dbReference type="OrthoDB" id="3177103at2"/>
<keyword evidence="2" id="KW-1133">Transmembrane helix</keyword>
<dbReference type="SUPFAM" id="SSF53448">
    <property type="entry name" value="Nucleotide-diphospho-sugar transferases"/>
    <property type="match status" value="1"/>
</dbReference>
<comment type="similarity">
    <text evidence="1">Belongs to the glycosyltransferase 2 family.</text>
</comment>
<evidence type="ECO:0000313" key="4">
    <source>
        <dbReference type="EMBL" id="SDT02597.1"/>
    </source>
</evidence>
<accession>A0A1H1WZS6</accession>
<dbReference type="EMBL" id="LT629757">
    <property type="protein sequence ID" value="SDT02597.1"/>
    <property type="molecule type" value="Genomic_DNA"/>
</dbReference>
<dbReference type="InterPro" id="IPR001173">
    <property type="entry name" value="Glyco_trans_2-like"/>
</dbReference>
<dbReference type="AlphaFoldDB" id="A0A1H1WZS6"/>
<name>A0A1H1WZS6_9ACTN</name>
<feature type="transmembrane region" description="Helical" evidence="2">
    <location>
        <begin position="269"/>
        <end position="292"/>
    </location>
</feature>
<proteinExistence type="inferred from homology"/>
<keyword evidence="5" id="KW-1185">Reference proteome</keyword>
<protein>
    <submittedName>
        <fullName evidence="4">Glycosyltransferase involved in cell wall bisynthesis</fullName>
    </submittedName>
</protein>
<feature type="domain" description="Glycosyltransferase 2-like" evidence="3">
    <location>
        <begin position="12"/>
        <end position="167"/>
    </location>
</feature>
<keyword evidence="4" id="KW-0808">Transferase</keyword>
<dbReference type="Gene3D" id="3.90.550.10">
    <property type="entry name" value="Spore Coat Polysaccharide Biosynthesis Protein SpsA, Chain A"/>
    <property type="match status" value="1"/>
</dbReference>
<dbReference type="CDD" id="cd04179">
    <property type="entry name" value="DPM_DPG-synthase_like"/>
    <property type="match status" value="1"/>
</dbReference>
<evidence type="ECO:0000313" key="5">
    <source>
        <dbReference type="Proteomes" id="UP000198859"/>
    </source>
</evidence>
<evidence type="ECO:0000256" key="1">
    <source>
        <dbReference type="ARBA" id="ARBA00006739"/>
    </source>
</evidence>
<evidence type="ECO:0000256" key="2">
    <source>
        <dbReference type="SAM" id="Phobius"/>
    </source>
</evidence>
<dbReference type="STRING" id="642780.SAMN04488570_3325"/>
<gene>
    <name evidence="4" type="ORF">SAMN04488570_3325</name>
</gene>
<dbReference type="PANTHER" id="PTHR48090:SF7">
    <property type="entry name" value="RFBJ PROTEIN"/>
    <property type="match status" value="1"/>
</dbReference>
<dbReference type="RefSeq" id="WP_091731958.1">
    <property type="nucleotide sequence ID" value="NZ_LT629757.1"/>
</dbReference>
<dbReference type="PANTHER" id="PTHR48090">
    <property type="entry name" value="UNDECAPRENYL-PHOSPHATE 4-DEOXY-4-FORMAMIDO-L-ARABINOSE TRANSFERASE-RELATED"/>
    <property type="match status" value="1"/>
</dbReference>
<reference evidence="5" key="1">
    <citation type="submission" date="2016-10" db="EMBL/GenBank/DDBJ databases">
        <authorList>
            <person name="Varghese N."/>
            <person name="Submissions S."/>
        </authorList>
    </citation>
    <scope>NUCLEOTIDE SEQUENCE [LARGE SCALE GENOMIC DNA]</scope>
    <source>
        <strain evidence="5">DSM 22127</strain>
    </source>
</reference>
<keyword evidence="2" id="KW-0812">Transmembrane</keyword>
<evidence type="ECO:0000259" key="3">
    <source>
        <dbReference type="Pfam" id="PF00535"/>
    </source>
</evidence>
<sequence>MSLAHQYRIAAIVPCYNEEIAVSKVVRDLQAAVPGMTVFVYDNNSTDATARRAADAGAVVCHEPLKGKGNVVRRAFADIDADIYLLIDGDDTYDPEAAPRLIKRLVDENLDHVVGVRREVEGVPGTSAYRPAHATGNRALNGIASSIFGDSLGDMLSGYRVFSRRFVKSFPAVSREFEIETELTIHSLALRIPAATEAVDFKDRAEGSESKLRTYRDGWKILSVILNLARHERPLGYYGALALLSTLLATGLALPVLVEYLATSYVPRVPTLVAVAVLALMSCLAVIAGMVLDGIRKSRHELSRLTYLRQAPVRDNRPALRLSPTPLNEVRVPQARAEIA</sequence>
<feature type="transmembrane region" description="Helical" evidence="2">
    <location>
        <begin position="235"/>
        <end position="257"/>
    </location>
</feature>
<dbReference type="InterPro" id="IPR050256">
    <property type="entry name" value="Glycosyltransferase_2"/>
</dbReference>
<organism evidence="4 5">
    <name type="scientific">Nocardioides scoriae</name>
    <dbReference type="NCBI Taxonomy" id="642780"/>
    <lineage>
        <taxon>Bacteria</taxon>
        <taxon>Bacillati</taxon>
        <taxon>Actinomycetota</taxon>
        <taxon>Actinomycetes</taxon>
        <taxon>Propionibacteriales</taxon>
        <taxon>Nocardioidaceae</taxon>
        <taxon>Nocardioides</taxon>
    </lineage>
</organism>
<dbReference type="GO" id="GO:0016740">
    <property type="term" value="F:transferase activity"/>
    <property type="evidence" value="ECO:0007669"/>
    <property type="project" value="UniProtKB-KW"/>
</dbReference>